<dbReference type="AlphaFoldDB" id="A0A6H1P4P9"/>
<dbReference type="EMBL" id="CP051128">
    <property type="protein sequence ID" value="QIZ08498.1"/>
    <property type="molecule type" value="Genomic_DNA"/>
</dbReference>
<dbReference type="GO" id="GO:0016887">
    <property type="term" value="F:ATP hydrolysis activity"/>
    <property type="evidence" value="ECO:0007669"/>
    <property type="project" value="InterPro"/>
</dbReference>
<evidence type="ECO:0000313" key="2">
    <source>
        <dbReference type="EMBL" id="QIZ08498.1"/>
    </source>
</evidence>
<proteinExistence type="predicted"/>
<dbReference type="InterPro" id="IPR011704">
    <property type="entry name" value="ATPase_dyneun-rel_AAA"/>
</dbReference>
<dbReference type="Pfam" id="PF07728">
    <property type="entry name" value="AAA_5"/>
    <property type="match status" value="1"/>
</dbReference>
<dbReference type="InterPro" id="IPR052934">
    <property type="entry name" value="Methyl-DNA_Rec/Restrict_Enz"/>
</dbReference>
<gene>
    <name evidence="2" type="ORF">HFZ78_18775</name>
</gene>
<evidence type="ECO:0000313" key="3">
    <source>
        <dbReference type="Proteomes" id="UP000501868"/>
    </source>
</evidence>
<protein>
    <submittedName>
        <fullName evidence="2">AAA domain-containing protein</fullName>
    </submittedName>
</protein>
<dbReference type="PANTHER" id="PTHR37291:SF1">
    <property type="entry name" value="TYPE IV METHYL-DIRECTED RESTRICTION ENZYME ECOKMCRB SUBUNIT"/>
    <property type="match status" value="1"/>
</dbReference>
<sequence>MKILKALLKFVIWNRYDKCIMYNQKTPNGRIIIMDPVTKKSIQIGELKATAETYHGTEKEHGLSKNMILYGPPGTGKTFRTVELTLRICGLWKDEYNSSRRDAIKEFNSLQNAGRVEFITFHQSLAYEEFVEGLSAEVKEGTVHYDIRDGVLKKICKRARKKSVFTIGTIIGNYEVVRMDSSLICIKNSTGAISPLPLDLIEDIANNIRNGQCTLENVRRGENKERISKKYDNFILGYKSILSSLVEYYIARTNEMEKEENYVLIIDEINRANISKVFGELITLIEEDKRAGSENEVRVRLPYSQELFSVPKNLYIIGTMNTADRSIAIMDVALRRRFLFEEVMPQTEVLGTIDFKGQLIDVGNLLDTLNKRITVLLDRNYTIGQALFIGVYHLNELIKVMKFKIIPLLQEYFYGDWEKVSLVLGDYLKKDESLYLVVENINYDINKLFGNFEMADQFGPVYTINPEFGLDQDRDFEIIKSIYE</sequence>
<dbReference type="Gene3D" id="3.40.50.300">
    <property type="entry name" value="P-loop containing nucleotide triphosphate hydrolases"/>
    <property type="match status" value="1"/>
</dbReference>
<dbReference type="Proteomes" id="UP000501868">
    <property type="component" value="Chromosome"/>
</dbReference>
<evidence type="ECO:0000259" key="1">
    <source>
        <dbReference type="Pfam" id="PF07728"/>
    </source>
</evidence>
<name>A0A6H1P4P9_PRIMG</name>
<dbReference type="PANTHER" id="PTHR37291">
    <property type="entry name" value="5-METHYLCYTOSINE-SPECIFIC RESTRICTION ENZYME B"/>
    <property type="match status" value="1"/>
</dbReference>
<dbReference type="SUPFAM" id="SSF52540">
    <property type="entry name" value="P-loop containing nucleoside triphosphate hydrolases"/>
    <property type="match status" value="1"/>
</dbReference>
<reference evidence="2 3" key="2">
    <citation type="submission" date="2020-04" db="EMBL/GenBank/DDBJ databases">
        <authorList>
            <person name="Fomenkov A."/>
            <person name="Anton B.P."/>
            <person name="Roberts R.J."/>
        </authorList>
    </citation>
    <scope>NUCLEOTIDE SEQUENCE [LARGE SCALE GENOMIC DNA]</scope>
    <source>
        <strain evidence="2 3">S2</strain>
    </source>
</reference>
<organism evidence="2 3">
    <name type="scientific">Priestia megaterium</name>
    <name type="common">Bacillus megaterium</name>
    <dbReference type="NCBI Taxonomy" id="1404"/>
    <lineage>
        <taxon>Bacteria</taxon>
        <taxon>Bacillati</taxon>
        <taxon>Bacillota</taxon>
        <taxon>Bacilli</taxon>
        <taxon>Bacillales</taxon>
        <taxon>Bacillaceae</taxon>
        <taxon>Priestia</taxon>
    </lineage>
</organism>
<feature type="domain" description="ATPase dynein-related AAA" evidence="1">
    <location>
        <begin position="257"/>
        <end position="338"/>
    </location>
</feature>
<reference evidence="2 3" key="1">
    <citation type="submission" date="2020-04" db="EMBL/GenBank/DDBJ databases">
        <title>Genome-Wide Identification of 5-Methylcytosine Sites in Bacterial Genomes By High-Throughput Sequencing of MspJI Restriction Fragments.</title>
        <authorList>
            <person name="Wu V."/>
        </authorList>
    </citation>
    <scope>NUCLEOTIDE SEQUENCE [LARGE SCALE GENOMIC DNA]</scope>
    <source>
        <strain evidence="2 3">S2</strain>
    </source>
</reference>
<dbReference type="InterPro" id="IPR027417">
    <property type="entry name" value="P-loop_NTPase"/>
</dbReference>
<dbReference type="GO" id="GO:0005524">
    <property type="term" value="F:ATP binding"/>
    <property type="evidence" value="ECO:0007669"/>
    <property type="project" value="InterPro"/>
</dbReference>
<accession>A0A6H1P4P9</accession>